<evidence type="ECO:0000313" key="4">
    <source>
        <dbReference type="EnsemblPlants" id="KQJ96046"/>
    </source>
</evidence>
<evidence type="ECO:0000313" key="3">
    <source>
        <dbReference type="EMBL" id="KQJ96046.1"/>
    </source>
</evidence>
<gene>
    <name evidence="3" type="ORF">BRADI_3g20630v3</name>
</gene>
<accession>I1I2T8</accession>
<protein>
    <submittedName>
        <fullName evidence="3 4">Uncharacterized protein</fullName>
    </submittedName>
</protein>
<dbReference type="EMBL" id="CM000882">
    <property type="protein sequence ID" value="KQJ96046.1"/>
    <property type="molecule type" value="Genomic_DNA"/>
</dbReference>
<reference evidence="3 4" key="1">
    <citation type="journal article" date="2010" name="Nature">
        <title>Genome sequencing and analysis of the model grass Brachypodium distachyon.</title>
        <authorList>
            <consortium name="International Brachypodium Initiative"/>
        </authorList>
    </citation>
    <scope>NUCLEOTIDE SEQUENCE [LARGE SCALE GENOMIC DNA]</scope>
    <source>
        <strain evidence="3 4">Bd21</strain>
    </source>
</reference>
<dbReference type="HOGENOM" id="CLU_1724813_0_0_1"/>
<organism evidence="4">
    <name type="scientific">Brachypodium distachyon</name>
    <name type="common">Purple false brome</name>
    <name type="synonym">Trachynia distachya</name>
    <dbReference type="NCBI Taxonomy" id="15368"/>
    <lineage>
        <taxon>Eukaryota</taxon>
        <taxon>Viridiplantae</taxon>
        <taxon>Streptophyta</taxon>
        <taxon>Embryophyta</taxon>
        <taxon>Tracheophyta</taxon>
        <taxon>Spermatophyta</taxon>
        <taxon>Magnoliopsida</taxon>
        <taxon>Liliopsida</taxon>
        <taxon>Poales</taxon>
        <taxon>Poaceae</taxon>
        <taxon>BOP clade</taxon>
        <taxon>Pooideae</taxon>
        <taxon>Stipodae</taxon>
        <taxon>Brachypodieae</taxon>
        <taxon>Brachypodium</taxon>
    </lineage>
</organism>
<dbReference type="EnsemblPlants" id="KQJ96046">
    <property type="protein sequence ID" value="KQJ96046"/>
    <property type="gene ID" value="BRADI_3g20630v3"/>
</dbReference>
<dbReference type="Proteomes" id="UP000008810">
    <property type="component" value="Chromosome 3"/>
</dbReference>
<keyword evidence="2" id="KW-0732">Signal</keyword>
<sequence length="152" mass="17137">MDLLLLLSLLSKVGLGLMERAWHGTLPCASPQERMPLALISSPSLFYVKAMHKRLFKASWRVKTALSLANAERRKNAEDAPAGSEDKESDLEYYEHPFSSDEDEEEDVESAYQGRISGRRLQLWLRVSLVPTEQSRSSTRKLVRNLGTAVGF</sequence>
<feature type="chain" id="PRO_5014094996" evidence="2">
    <location>
        <begin position="17"/>
        <end position="152"/>
    </location>
</feature>
<name>I1I2T8_BRADI</name>
<reference evidence="4" key="3">
    <citation type="submission" date="2018-08" db="UniProtKB">
        <authorList>
            <consortium name="EnsemblPlants"/>
        </authorList>
    </citation>
    <scope>IDENTIFICATION</scope>
    <source>
        <strain evidence="4">cv. Bd21</strain>
    </source>
</reference>
<evidence type="ECO:0000256" key="1">
    <source>
        <dbReference type="SAM" id="MobiDB-lite"/>
    </source>
</evidence>
<keyword evidence="5" id="KW-1185">Reference proteome</keyword>
<reference evidence="3" key="2">
    <citation type="submission" date="2017-06" db="EMBL/GenBank/DDBJ databases">
        <title>WGS assembly of Brachypodium distachyon.</title>
        <authorList>
            <consortium name="The International Brachypodium Initiative"/>
            <person name="Lucas S."/>
            <person name="Harmon-Smith M."/>
            <person name="Lail K."/>
            <person name="Tice H."/>
            <person name="Grimwood J."/>
            <person name="Bruce D."/>
            <person name="Barry K."/>
            <person name="Shu S."/>
            <person name="Lindquist E."/>
            <person name="Wang M."/>
            <person name="Pitluck S."/>
            <person name="Vogel J.P."/>
            <person name="Garvin D.F."/>
            <person name="Mockler T.C."/>
            <person name="Schmutz J."/>
            <person name="Rokhsar D."/>
            <person name="Bevan M.W."/>
        </authorList>
    </citation>
    <scope>NUCLEOTIDE SEQUENCE</scope>
    <source>
        <strain evidence="3">Bd21</strain>
    </source>
</reference>
<proteinExistence type="predicted"/>
<dbReference type="Gramene" id="KQJ96046">
    <property type="protein sequence ID" value="KQJ96046"/>
    <property type="gene ID" value="BRADI_3g20630v3"/>
</dbReference>
<evidence type="ECO:0000313" key="5">
    <source>
        <dbReference type="Proteomes" id="UP000008810"/>
    </source>
</evidence>
<evidence type="ECO:0000256" key="2">
    <source>
        <dbReference type="SAM" id="SignalP"/>
    </source>
</evidence>
<dbReference type="InParanoid" id="I1I2T8"/>
<feature type="signal peptide" evidence="2">
    <location>
        <begin position="1"/>
        <end position="16"/>
    </location>
</feature>
<feature type="compositionally biased region" description="Acidic residues" evidence="1">
    <location>
        <begin position="100"/>
        <end position="109"/>
    </location>
</feature>
<feature type="region of interest" description="Disordered" evidence="1">
    <location>
        <begin position="72"/>
        <end position="109"/>
    </location>
</feature>
<dbReference type="AlphaFoldDB" id="I1I2T8"/>